<keyword evidence="3" id="KW-0812">Transmembrane</keyword>
<accession>A0ABV6CAN3</accession>
<evidence type="ECO:0000313" key="7">
    <source>
        <dbReference type="Proteomes" id="UP001589758"/>
    </source>
</evidence>
<keyword evidence="7" id="KW-1185">Reference proteome</keyword>
<evidence type="ECO:0000256" key="1">
    <source>
        <dbReference type="ARBA" id="ARBA00004167"/>
    </source>
</evidence>
<evidence type="ECO:0000256" key="3">
    <source>
        <dbReference type="ARBA" id="ARBA00022692"/>
    </source>
</evidence>
<comment type="similarity">
    <text evidence="2">Belongs to the LemA family.</text>
</comment>
<evidence type="ECO:0000256" key="2">
    <source>
        <dbReference type="ARBA" id="ARBA00008854"/>
    </source>
</evidence>
<dbReference type="Gene3D" id="1.20.1440.20">
    <property type="entry name" value="LemA-like domain"/>
    <property type="match status" value="1"/>
</dbReference>
<name>A0ABV6CAN3_9GAMM</name>
<dbReference type="EMBL" id="JBHLXE010000089">
    <property type="protein sequence ID" value="MFC0180035.1"/>
    <property type="molecule type" value="Genomic_DNA"/>
</dbReference>
<reference evidence="6 7" key="1">
    <citation type="submission" date="2024-09" db="EMBL/GenBank/DDBJ databases">
        <authorList>
            <person name="Sun Q."/>
            <person name="Mori K."/>
        </authorList>
    </citation>
    <scope>NUCLEOTIDE SEQUENCE [LARGE SCALE GENOMIC DNA]</scope>
    <source>
        <strain evidence="6 7">CCM 8545</strain>
    </source>
</reference>
<dbReference type="Proteomes" id="UP001589758">
    <property type="component" value="Unassembled WGS sequence"/>
</dbReference>
<dbReference type="PANTHER" id="PTHR34478:SF1">
    <property type="entry name" value="PROTEIN LEMA"/>
    <property type="match status" value="1"/>
</dbReference>
<dbReference type="InterPro" id="IPR007156">
    <property type="entry name" value="MamQ_LemA"/>
</dbReference>
<evidence type="ECO:0000313" key="6">
    <source>
        <dbReference type="EMBL" id="MFC0180035.1"/>
    </source>
</evidence>
<dbReference type="InterPro" id="IPR023353">
    <property type="entry name" value="LemA-like_dom_sf"/>
</dbReference>
<evidence type="ECO:0000256" key="4">
    <source>
        <dbReference type="ARBA" id="ARBA00022989"/>
    </source>
</evidence>
<evidence type="ECO:0000256" key="5">
    <source>
        <dbReference type="ARBA" id="ARBA00023136"/>
    </source>
</evidence>
<dbReference type="PANTHER" id="PTHR34478">
    <property type="entry name" value="PROTEIN LEMA"/>
    <property type="match status" value="1"/>
</dbReference>
<comment type="subcellular location">
    <subcellularLocation>
        <location evidence="1">Membrane</location>
        <topology evidence="1">Single-pass membrane protein</topology>
    </subcellularLocation>
</comment>
<sequence>MFFTLCFIGGVIATIFIVISINNGIIARHNSVKQAWADVVAQERQKMKILPEIERLAQEHKAFEGQVLEAVTAMRTAHKNLDSAVETLDVNKFKEAYDASQQLSKSIAVTVENYPELKTVDLFRDVVKEIAEQEENVGAAIRIYNSNVNQFNTGIEIFPNNFVNDKLAKKKQVDLFRNEEASASLDFTPNI</sequence>
<dbReference type="Pfam" id="PF04011">
    <property type="entry name" value="LemA"/>
    <property type="match status" value="1"/>
</dbReference>
<organism evidence="6 7">
    <name type="scientific">Thorsellia kenyensis</name>
    <dbReference type="NCBI Taxonomy" id="1549888"/>
    <lineage>
        <taxon>Bacteria</taxon>
        <taxon>Pseudomonadati</taxon>
        <taxon>Pseudomonadota</taxon>
        <taxon>Gammaproteobacteria</taxon>
        <taxon>Enterobacterales</taxon>
        <taxon>Thorselliaceae</taxon>
        <taxon>Thorsellia</taxon>
    </lineage>
</organism>
<keyword evidence="5" id="KW-0472">Membrane</keyword>
<keyword evidence="4" id="KW-1133">Transmembrane helix</keyword>
<dbReference type="RefSeq" id="WP_385877149.1">
    <property type="nucleotide sequence ID" value="NZ_JBHLXE010000089.1"/>
</dbReference>
<proteinExistence type="inferred from homology"/>
<protein>
    <submittedName>
        <fullName evidence="6">LemA family protein</fullName>
    </submittedName>
</protein>
<dbReference type="SUPFAM" id="SSF140478">
    <property type="entry name" value="LemA-like"/>
    <property type="match status" value="1"/>
</dbReference>
<gene>
    <name evidence="6" type="ORF">ACFFIT_08085</name>
</gene>
<comment type="caution">
    <text evidence="6">The sequence shown here is derived from an EMBL/GenBank/DDBJ whole genome shotgun (WGS) entry which is preliminary data.</text>
</comment>